<sequence>MAEAKQALEHDYEQKMDHLAMLNECLASQPDATYPELQRVLFFHAHCYFDHSSEANVELTRAFRENVIEAHKDTREVEVHTLYPRAVGPHPTGNFEVLFTRRAFASFMPDHTVRALWIGERLALKTEVLERADSATLALGQSEVEAILSIAAH</sequence>
<name>L8GY49_ACACF</name>
<dbReference type="PANTHER" id="PTHR36423">
    <property type="entry name" value="AFR070WP"/>
    <property type="match status" value="1"/>
</dbReference>
<dbReference type="InterPro" id="IPR023389">
    <property type="entry name" value="DOPA-like_sf"/>
</dbReference>
<dbReference type="GO" id="GO:0051213">
    <property type="term" value="F:dioxygenase activity"/>
    <property type="evidence" value="ECO:0007669"/>
    <property type="project" value="UniProtKB-KW"/>
</dbReference>
<organism evidence="1 2">
    <name type="scientific">Acanthamoeba castellanii (strain ATCC 30010 / Neff)</name>
    <dbReference type="NCBI Taxonomy" id="1257118"/>
    <lineage>
        <taxon>Eukaryota</taxon>
        <taxon>Amoebozoa</taxon>
        <taxon>Discosea</taxon>
        <taxon>Longamoebia</taxon>
        <taxon>Centramoebida</taxon>
        <taxon>Acanthamoebidae</taxon>
        <taxon>Acanthamoeba</taxon>
    </lineage>
</organism>
<dbReference type="OrthoDB" id="9970095at2759"/>
<keyword evidence="1" id="KW-0223">Dioxygenase</keyword>
<dbReference type="GeneID" id="14918589"/>
<evidence type="ECO:0000313" key="1">
    <source>
        <dbReference type="EMBL" id="ELR17877.1"/>
    </source>
</evidence>
<dbReference type="PANTHER" id="PTHR36423:SF2">
    <property type="entry name" value="AFR070WP"/>
    <property type="match status" value="1"/>
</dbReference>
<keyword evidence="1" id="KW-0560">Oxidoreductase</keyword>
<dbReference type="AlphaFoldDB" id="L8GY49"/>
<accession>L8GY49</accession>
<dbReference type="EMBL" id="KB007971">
    <property type="protein sequence ID" value="ELR17877.1"/>
    <property type="molecule type" value="Genomic_DNA"/>
</dbReference>
<dbReference type="RefSeq" id="XP_004339890.1">
    <property type="nucleotide sequence ID" value="XM_004339842.1"/>
</dbReference>
<protein>
    <submittedName>
        <fullName evidence="1">Dopa 4,5dioxygenase family protein</fullName>
    </submittedName>
</protein>
<dbReference type="InterPro" id="IPR014980">
    <property type="entry name" value="DOPA_dioxygen"/>
</dbReference>
<dbReference type="VEuPathDB" id="AmoebaDB:ACA1_249340"/>
<dbReference type="Proteomes" id="UP000011083">
    <property type="component" value="Unassembled WGS sequence"/>
</dbReference>
<dbReference type="Gene3D" id="3.30.70.1240">
    <property type="entry name" value="DOPA-like domains"/>
    <property type="match status" value="1"/>
</dbReference>
<reference evidence="1 2" key="1">
    <citation type="journal article" date="2013" name="Genome Biol.">
        <title>Genome of Acanthamoeba castellanii highlights extensive lateral gene transfer and early evolution of tyrosine kinase signaling.</title>
        <authorList>
            <person name="Clarke M."/>
            <person name="Lohan A.J."/>
            <person name="Liu B."/>
            <person name="Lagkouvardos I."/>
            <person name="Roy S."/>
            <person name="Zafar N."/>
            <person name="Bertelli C."/>
            <person name="Schilde C."/>
            <person name="Kianianmomeni A."/>
            <person name="Burglin T.R."/>
            <person name="Frech C."/>
            <person name="Turcotte B."/>
            <person name="Kopec K.O."/>
            <person name="Synnott J.M."/>
            <person name="Choo C."/>
            <person name="Paponov I."/>
            <person name="Finkler A."/>
            <person name="Soon Heng Tan C."/>
            <person name="Hutchins A.P."/>
            <person name="Weinmeier T."/>
            <person name="Rattei T."/>
            <person name="Chu J.S."/>
            <person name="Gimenez G."/>
            <person name="Irimia M."/>
            <person name="Rigden D.J."/>
            <person name="Fitzpatrick D.A."/>
            <person name="Lorenzo-Morales J."/>
            <person name="Bateman A."/>
            <person name="Chiu C.H."/>
            <person name="Tang P."/>
            <person name="Hegemann P."/>
            <person name="Fromm H."/>
            <person name="Raoult D."/>
            <person name="Greub G."/>
            <person name="Miranda-Saavedra D."/>
            <person name="Chen N."/>
            <person name="Nash P."/>
            <person name="Ginger M.L."/>
            <person name="Horn M."/>
            <person name="Schaap P."/>
            <person name="Caler L."/>
            <person name="Loftus B."/>
        </authorList>
    </citation>
    <scope>NUCLEOTIDE SEQUENCE [LARGE SCALE GENOMIC DNA]</scope>
    <source>
        <strain evidence="1 2">Neff</strain>
    </source>
</reference>
<dbReference type="Pfam" id="PF08883">
    <property type="entry name" value="DOPA_dioxygen"/>
    <property type="match status" value="1"/>
</dbReference>
<gene>
    <name evidence="1" type="ORF">ACA1_249340</name>
</gene>
<dbReference type="KEGG" id="acan:ACA1_249340"/>
<evidence type="ECO:0000313" key="2">
    <source>
        <dbReference type="Proteomes" id="UP000011083"/>
    </source>
</evidence>
<keyword evidence="2" id="KW-1185">Reference proteome</keyword>
<dbReference type="SUPFAM" id="SSF143410">
    <property type="entry name" value="DOPA-like"/>
    <property type="match status" value="1"/>
</dbReference>
<proteinExistence type="predicted"/>